<dbReference type="RefSeq" id="WP_173237853.1">
    <property type="nucleotide sequence ID" value="NZ_AP022839.1"/>
</dbReference>
<gene>
    <name evidence="3" type="ORF">TUM19329_29380</name>
</gene>
<dbReference type="PANTHER" id="PTHR33178:SF10">
    <property type="entry name" value="STRESS-RESPONSE A_B BARREL DOMAIN-CONTAINING PROTEIN"/>
    <property type="match status" value="1"/>
</dbReference>
<evidence type="ECO:0000256" key="1">
    <source>
        <dbReference type="ARBA" id="ARBA00011738"/>
    </source>
</evidence>
<dbReference type="InterPro" id="IPR013097">
    <property type="entry name" value="Dabb"/>
</dbReference>
<dbReference type="AlphaFoldDB" id="A0A6F8T8Y7"/>
<feature type="domain" description="Stress-response A/B barrel" evidence="2">
    <location>
        <begin position="2"/>
        <end position="101"/>
    </location>
</feature>
<reference evidence="3" key="1">
    <citation type="journal article" date="2020" name="Microbiol. Resour. Announc.">
        <title>Complete Genome Sequence of Novel Psychrotolerant Legionella Strain TUM19329, Isolated from Antarctic Lake Sediment.</title>
        <authorList>
            <person name="Shimada S."/>
            <person name="Nakai R."/>
            <person name="Aoki K."/>
            <person name="Shimoeda N."/>
            <person name="Ohno G."/>
            <person name="Miyazaki Y."/>
            <person name="Kudoh S."/>
            <person name="Imura S."/>
            <person name="Watanabe K."/>
            <person name="Ishii Y."/>
            <person name="Tateda K."/>
        </authorList>
    </citation>
    <scope>NUCLEOTIDE SEQUENCE [LARGE SCALE GENOMIC DNA]</scope>
    <source>
        <strain evidence="3">TUM19329</strain>
    </source>
</reference>
<dbReference type="Proteomes" id="UP000502894">
    <property type="component" value="Chromosome"/>
</dbReference>
<dbReference type="KEGG" id="lant:TUM19329_29380"/>
<protein>
    <recommendedName>
        <fullName evidence="2">Stress-response A/B barrel domain-containing protein</fullName>
    </recommendedName>
</protein>
<dbReference type="SMART" id="SM00886">
    <property type="entry name" value="Dabb"/>
    <property type="match status" value="1"/>
</dbReference>
<proteinExistence type="predicted"/>
<evidence type="ECO:0000313" key="4">
    <source>
        <dbReference type="Proteomes" id="UP000502894"/>
    </source>
</evidence>
<dbReference type="InterPro" id="IPR044662">
    <property type="entry name" value="HS1/DABB1-like"/>
</dbReference>
<dbReference type="SUPFAM" id="SSF54909">
    <property type="entry name" value="Dimeric alpha+beta barrel"/>
    <property type="match status" value="1"/>
</dbReference>
<dbReference type="EMBL" id="AP022839">
    <property type="protein sequence ID" value="BCA96577.1"/>
    <property type="molecule type" value="Genomic_DNA"/>
</dbReference>
<accession>A0A6F8T8Y7</accession>
<evidence type="ECO:0000313" key="3">
    <source>
        <dbReference type="EMBL" id="BCA96577.1"/>
    </source>
</evidence>
<dbReference type="Pfam" id="PF07876">
    <property type="entry name" value="Dabb"/>
    <property type="match status" value="1"/>
</dbReference>
<dbReference type="PROSITE" id="PS51502">
    <property type="entry name" value="S_R_A_B_BARREL"/>
    <property type="match status" value="1"/>
</dbReference>
<dbReference type="Gene3D" id="3.30.70.100">
    <property type="match status" value="1"/>
</dbReference>
<dbReference type="PANTHER" id="PTHR33178">
    <property type="match status" value="1"/>
</dbReference>
<dbReference type="InterPro" id="IPR011008">
    <property type="entry name" value="Dimeric_a/b-barrel"/>
</dbReference>
<keyword evidence="4" id="KW-1185">Reference proteome</keyword>
<organism evidence="3 4">
    <name type="scientific">Legionella antarctica</name>
    <dbReference type="NCBI Taxonomy" id="2708020"/>
    <lineage>
        <taxon>Bacteria</taxon>
        <taxon>Pseudomonadati</taxon>
        <taxon>Pseudomonadota</taxon>
        <taxon>Gammaproteobacteria</taxon>
        <taxon>Legionellales</taxon>
        <taxon>Legionellaceae</taxon>
        <taxon>Legionella</taxon>
    </lineage>
</organism>
<evidence type="ECO:0000259" key="2">
    <source>
        <dbReference type="PROSITE" id="PS51502"/>
    </source>
</evidence>
<sequence>MIKHIVLLKFKANVTPHQINYVFHQLGHLKSLIPSINHFSFGENCSPEDLNKGFTHAFMMEFNDIEGRDTYLNHPEHIRIAQDVIVPLLENGLESALTLDYKAQTH</sequence>
<name>A0A6F8T8Y7_9GAMM</name>
<comment type="subunit">
    <text evidence="1">Homodimer.</text>
</comment>